<dbReference type="SUPFAM" id="SSF81593">
    <property type="entry name" value="Nucleotidyltransferase substrate binding subunit/domain"/>
    <property type="match status" value="1"/>
</dbReference>
<dbReference type="RefSeq" id="WP_090747804.1">
    <property type="nucleotide sequence ID" value="NZ_CZQA01000008.1"/>
</dbReference>
<feature type="domain" description="HEPN" evidence="1">
    <location>
        <begin position="17"/>
        <end position="122"/>
    </location>
</feature>
<dbReference type="PROSITE" id="PS50910">
    <property type="entry name" value="HEPN"/>
    <property type="match status" value="1"/>
</dbReference>
<protein>
    <submittedName>
        <fullName evidence="2">HEPN domain protein</fullName>
    </submittedName>
</protein>
<dbReference type="OrthoDB" id="9811648at2"/>
<dbReference type="AlphaFoldDB" id="A0A0S4LFF7"/>
<dbReference type="Pfam" id="PF05168">
    <property type="entry name" value="HEPN"/>
    <property type="match status" value="1"/>
</dbReference>
<evidence type="ECO:0000259" key="1">
    <source>
        <dbReference type="PROSITE" id="PS50910"/>
    </source>
</evidence>
<evidence type="ECO:0000313" key="3">
    <source>
        <dbReference type="Proteomes" id="UP000199032"/>
    </source>
</evidence>
<accession>A0A0S4LFF7</accession>
<dbReference type="InterPro" id="IPR007842">
    <property type="entry name" value="HEPN_dom"/>
</dbReference>
<name>A0A0S4LFF7_9BACT</name>
<organism evidence="2 3">
    <name type="scientific">Candidatus Nitrospira nitrosa</name>
    <dbReference type="NCBI Taxonomy" id="1742972"/>
    <lineage>
        <taxon>Bacteria</taxon>
        <taxon>Pseudomonadati</taxon>
        <taxon>Nitrospirota</taxon>
        <taxon>Nitrospiria</taxon>
        <taxon>Nitrospirales</taxon>
        <taxon>Nitrospiraceae</taxon>
        <taxon>Nitrospira</taxon>
    </lineage>
</organism>
<proteinExistence type="predicted"/>
<dbReference type="EMBL" id="CZQA01000008">
    <property type="protein sequence ID" value="CUS35450.1"/>
    <property type="molecule type" value="Genomic_DNA"/>
</dbReference>
<sequence length="136" mass="15572">MTVRLKDEDLVRAWVIKAEHDLLNIENNLAAREIPWDTVGFHAQQCAEKYLKALLVSRHIDPPKIHDLTELYALLPDGLLKDFNVHSLEELNPYSIEGRYPGVWEPVEQAEALRAVEVARAIRQAIRRILPSSCII</sequence>
<reference evidence="2 3" key="1">
    <citation type="submission" date="2015-10" db="EMBL/GenBank/DDBJ databases">
        <authorList>
            <person name="Gilbert D.G."/>
        </authorList>
    </citation>
    <scope>NUCLEOTIDE SEQUENCE [LARGE SCALE GENOMIC DNA]</scope>
    <source>
        <strain evidence="2">COMA1</strain>
    </source>
</reference>
<dbReference type="STRING" id="1742972.COMA1_20287"/>
<dbReference type="Proteomes" id="UP000199032">
    <property type="component" value="Unassembled WGS sequence"/>
</dbReference>
<dbReference type="Gene3D" id="1.20.120.330">
    <property type="entry name" value="Nucleotidyltransferases domain 2"/>
    <property type="match status" value="1"/>
</dbReference>
<evidence type="ECO:0000313" key="2">
    <source>
        <dbReference type="EMBL" id="CUS35450.1"/>
    </source>
</evidence>
<keyword evidence="3" id="KW-1185">Reference proteome</keyword>
<gene>
    <name evidence="2" type="ORF">COMA1_20287</name>
</gene>
<dbReference type="SMART" id="SM00748">
    <property type="entry name" value="HEPN"/>
    <property type="match status" value="1"/>
</dbReference>